<reference evidence="2" key="1">
    <citation type="submission" date="2021-07" db="EMBL/GenBank/DDBJ databases">
        <authorList>
            <person name="Durling M."/>
        </authorList>
    </citation>
    <scope>NUCLEOTIDE SEQUENCE</scope>
</reference>
<dbReference type="PANTHER" id="PTHR43792:SF1">
    <property type="entry name" value="N-ACETYLTRANSFERASE DOMAIN-CONTAINING PROTEIN"/>
    <property type="match status" value="1"/>
</dbReference>
<protein>
    <recommendedName>
        <fullName evidence="1">N-acetyltransferase domain-containing protein</fullName>
    </recommendedName>
</protein>
<dbReference type="InterPro" id="IPR051531">
    <property type="entry name" value="N-acetyltransferase"/>
</dbReference>
<gene>
    <name evidence="2" type="ORF">HYALB_00011382</name>
</gene>
<dbReference type="SUPFAM" id="SSF55729">
    <property type="entry name" value="Acyl-CoA N-acyltransferases (Nat)"/>
    <property type="match status" value="1"/>
</dbReference>
<accession>A0A9N9PRN2</accession>
<feature type="domain" description="N-acetyltransferase" evidence="1">
    <location>
        <begin position="9"/>
        <end position="164"/>
    </location>
</feature>
<evidence type="ECO:0000259" key="1">
    <source>
        <dbReference type="Pfam" id="PF13302"/>
    </source>
</evidence>
<evidence type="ECO:0000313" key="3">
    <source>
        <dbReference type="Proteomes" id="UP000701801"/>
    </source>
</evidence>
<dbReference type="EMBL" id="CAJVRM010000050">
    <property type="protein sequence ID" value="CAG8972643.1"/>
    <property type="molecule type" value="Genomic_DNA"/>
</dbReference>
<dbReference type="GO" id="GO:0016747">
    <property type="term" value="F:acyltransferase activity, transferring groups other than amino-acyl groups"/>
    <property type="evidence" value="ECO:0007669"/>
    <property type="project" value="InterPro"/>
</dbReference>
<dbReference type="Pfam" id="PF13302">
    <property type="entry name" value="Acetyltransf_3"/>
    <property type="match status" value="1"/>
</dbReference>
<dbReference type="InterPro" id="IPR000182">
    <property type="entry name" value="GNAT_dom"/>
</dbReference>
<name>A0A9N9PRN2_9HELO</name>
<comment type="caution">
    <text evidence="2">The sequence shown here is derived from an EMBL/GenBank/DDBJ whole genome shotgun (WGS) entry which is preliminary data.</text>
</comment>
<keyword evidence="3" id="KW-1185">Reference proteome</keyword>
<organism evidence="2 3">
    <name type="scientific">Hymenoscyphus albidus</name>
    <dbReference type="NCBI Taxonomy" id="595503"/>
    <lineage>
        <taxon>Eukaryota</taxon>
        <taxon>Fungi</taxon>
        <taxon>Dikarya</taxon>
        <taxon>Ascomycota</taxon>
        <taxon>Pezizomycotina</taxon>
        <taxon>Leotiomycetes</taxon>
        <taxon>Helotiales</taxon>
        <taxon>Helotiaceae</taxon>
        <taxon>Hymenoscyphus</taxon>
    </lineage>
</organism>
<dbReference type="AlphaFoldDB" id="A0A9N9PRN2"/>
<dbReference type="PANTHER" id="PTHR43792">
    <property type="entry name" value="GNAT FAMILY, PUTATIVE (AFU_ORTHOLOGUE AFUA_3G00765)-RELATED-RELATED"/>
    <property type="match status" value="1"/>
</dbReference>
<dbReference type="InterPro" id="IPR016181">
    <property type="entry name" value="Acyl_CoA_acyltransferase"/>
</dbReference>
<dbReference type="OrthoDB" id="4072826at2759"/>
<sequence length="208" mass="23693">MSYPAQSPRLWLEPLTIESHSQEFFALWQNPENLTYINVAAHTNLDSARQFMQTILPNSTNPDIDKFAMLLRPVVENEQPWTNGMDRPKMIGLVGTNRWSEQGLETGYILDVKYWGRGYAGEALGAFLGVYWELIERRTVQRLVAKCQPANIASRKVWMRAGARYEGEIVKSSKGERGEVELECWYLKRPAVGAENLEEGKGVNGKEK</sequence>
<proteinExistence type="predicted"/>
<dbReference type="Gene3D" id="3.40.630.30">
    <property type="match status" value="1"/>
</dbReference>
<evidence type="ECO:0000313" key="2">
    <source>
        <dbReference type="EMBL" id="CAG8972643.1"/>
    </source>
</evidence>
<dbReference type="Proteomes" id="UP000701801">
    <property type="component" value="Unassembled WGS sequence"/>
</dbReference>